<proteinExistence type="predicted"/>
<evidence type="ECO:0000256" key="1">
    <source>
        <dbReference type="ARBA" id="ARBA00022737"/>
    </source>
</evidence>
<dbReference type="SMART" id="SM00248">
    <property type="entry name" value="ANK"/>
    <property type="match status" value="6"/>
</dbReference>
<dbReference type="Gene3D" id="1.25.40.20">
    <property type="entry name" value="Ankyrin repeat-containing domain"/>
    <property type="match status" value="2"/>
</dbReference>
<dbReference type="InterPro" id="IPR036770">
    <property type="entry name" value="Ankyrin_rpt-contain_sf"/>
</dbReference>
<name>A0ABR2L0P1_9EUKA</name>
<protein>
    <recommendedName>
        <fullName evidence="6">DUF3447 domain-containing protein</fullName>
    </recommendedName>
</protein>
<evidence type="ECO:0000256" key="2">
    <source>
        <dbReference type="ARBA" id="ARBA00023043"/>
    </source>
</evidence>
<dbReference type="Proteomes" id="UP001470230">
    <property type="component" value="Unassembled WGS sequence"/>
</dbReference>
<comment type="caution">
    <text evidence="4">The sequence shown here is derived from an EMBL/GenBank/DDBJ whole genome shotgun (WGS) entry which is preliminary data.</text>
</comment>
<reference evidence="4 5" key="1">
    <citation type="submission" date="2024-04" db="EMBL/GenBank/DDBJ databases">
        <title>Tritrichomonas musculus Genome.</title>
        <authorList>
            <person name="Alves-Ferreira E."/>
            <person name="Grigg M."/>
            <person name="Lorenzi H."/>
            <person name="Galac M."/>
        </authorList>
    </citation>
    <scope>NUCLEOTIDE SEQUENCE [LARGE SCALE GENOMIC DNA]</scope>
    <source>
        <strain evidence="4 5">EAF2021</strain>
    </source>
</reference>
<feature type="region of interest" description="Disordered" evidence="3">
    <location>
        <begin position="410"/>
        <end position="430"/>
    </location>
</feature>
<accession>A0ABR2L0P1</accession>
<dbReference type="InterPro" id="IPR002110">
    <property type="entry name" value="Ankyrin_rpt"/>
</dbReference>
<dbReference type="EMBL" id="JAPFFF010000002">
    <property type="protein sequence ID" value="KAK8896521.1"/>
    <property type="molecule type" value="Genomic_DNA"/>
</dbReference>
<dbReference type="PANTHER" id="PTHR24198">
    <property type="entry name" value="ANKYRIN REPEAT AND PROTEIN KINASE DOMAIN-CONTAINING PROTEIN"/>
    <property type="match status" value="1"/>
</dbReference>
<gene>
    <name evidence="4" type="ORF">M9Y10_014429</name>
</gene>
<keyword evidence="1" id="KW-0677">Repeat</keyword>
<dbReference type="SUPFAM" id="SSF48403">
    <property type="entry name" value="Ankyrin repeat"/>
    <property type="match status" value="1"/>
</dbReference>
<evidence type="ECO:0000256" key="3">
    <source>
        <dbReference type="SAM" id="MobiDB-lite"/>
    </source>
</evidence>
<evidence type="ECO:0008006" key="6">
    <source>
        <dbReference type="Google" id="ProtNLM"/>
    </source>
</evidence>
<evidence type="ECO:0000313" key="4">
    <source>
        <dbReference type="EMBL" id="KAK8896521.1"/>
    </source>
</evidence>
<keyword evidence="5" id="KW-1185">Reference proteome</keyword>
<keyword evidence="2" id="KW-0040">ANK repeat</keyword>
<sequence length="503" mass="58827">MEKYALWYFAIHGRQQEIIHIFDIKGIKPTKRQNPDEYRYCSFSINGLEIYGLAFENCFEEALQCHQNDFARNLIKNNEIDTKYLKAVQSFNFEFFGDFYKKFYDKESFLLYYLCLYDYPKFVQLLITHKNIDLDSFANSHTLKNEHNLRYQYHEDFEQSDKSKIIDAITGSCCEIVKFFTATNKNIEFDGSSLIQVMQNGDYELLKKMLSQPNICVNNISNIIYPYNGECMDRLTPLLFAIFNHDIEIVNLLLNHPLIDVNISFEPNTNRTTYRTALHIAIEMEYLPVVKVLLERPDIDVNAVANFDDASFNFSSWSNTEYLSFYYTPLHEGVELGNIEIIKLLLAHPKIDVNKIEVFDTFEGKHKGIYGRVRQTVLCRAIQKQDYEIVKLLLEIPGIDVNKQAVFHQNETDDPYSKNNNDVDNEEENKENERIFFHNGRQFIIERTPLPFAHAGNSEEIIQLLLSRNDIIDEKEKGKDPLIMMFTRAINTNPDNGSDRNVV</sequence>
<organism evidence="4 5">
    <name type="scientific">Tritrichomonas musculus</name>
    <dbReference type="NCBI Taxonomy" id="1915356"/>
    <lineage>
        <taxon>Eukaryota</taxon>
        <taxon>Metamonada</taxon>
        <taxon>Parabasalia</taxon>
        <taxon>Tritrichomonadida</taxon>
        <taxon>Tritrichomonadidae</taxon>
        <taxon>Tritrichomonas</taxon>
    </lineage>
</organism>
<evidence type="ECO:0000313" key="5">
    <source>
        <dbReference type="Proteomes" id="UP001470230"/>
    </source>
</evidence>
<dbReference type="PANTHER" id="PTHR24198:SF165">
    <property type="entry name" value="ANKYRIN REPEAT-CONTAINING PROTEIN-RELATED"/>
    <property type="match status" value="1"/>
</dbReference>
<dbReference type="Pfam" id="PF12796">
    <property type="entry name" value="Ank_2"/>
    <property type="match status" value="2"/>
</dbReference>